<feature type="domain" description="Zn(2)-C6 fungal-type" evidence="1">
    <location>
        <begin position="10"/>
        <end position="40"/>
    </location>
</feature>
<accession>A0AAW2Z1L5</accession>
<dbReference type="InterPro" id="IPR036864">
    <property type="entry name" value="Zn2-C6_fun-type_DNA-bd_sf"/>
</dbReference>
<dbReference type="AlphaFoldDB" id="A0AAW2Z1L5"/>
<comment type="caution">
    <text evidence="2">The sequence shown here is derived from an EMBL/GenBank/DDBJ whole genome shotgun (WGS) entry which is preliminary data.</text>
</comment>
<gene>
    <name evidence="2" type="ORF">AKO1_014826</name>
</gene>
<dbReference type="PROSITE" id="PS00463">
    <property type="entry name" value="ZN2_CY6_FUNGAL_1"/>
    <property type="match status" value="1"/>
</dbReference>
<name>A0AAW2Z1L5_9EUKA</name>
<protein>
    <submittedName>
        <fullName evidence="2">Transcriptional regulatory protein</fullName>
    </submittedName>
</protein>
<dbReference type="InterPro" id="IPR001138">
    <property type="entry name" value="Zn2Cys6_DnaBD"/>
</dbReference>
<dbReference type="Proteomes" id="UP001431209">
    <property type="component" value="Unassembled WGS sequence"/>
</dbReference>
<proteinExistence type="predicted"/>
<dbReference type="EMBL" id="JAOPGA020000943">
    <property type="protein sequence ID" value="KAL0483163.1"/>
    <property type="molecule type" value="Genomic_DNA"/>
</dbReference>
<keyword evidence="3" id="KW-1185">Reference proteome</keyword>
<dbReference type="Gene3D" id="4.10.240.10">
    <property type="entry name" value="Zn(2)-C6 fungal-type DNA-binding domain"/>
    <property type="match status" value="1"/>
</dbReference>
<dbReference type="GO" id="GO:0008270">
    <property type="term" value="F:zinc ion binding"/>
    <property type="evidence" value="ECO:0007669"/>
    <property type="project" value="InterPro"/>
</dbReference>
<dbReference type="SUPFAM" id="SSF57701">
    <property type="entry name" value="Zn2/Cys6 DNA-binding domain"/>
    <property type="match status" value="1"/>
</dbReference>
<dbReference type="GO" id="GO:0000981">
    <property type="term" value="F:DNA-binding transcription factor activity, RNA polymerase II-specific"/>
    <property type="evidence" value="ECO:0007669"/>
    <property type="project" value="InterPro"/>
</dbReference>
<sequence length="455" mass="54013">MSQPRHSLISCNNCRRQHRRCSKELSGCSLCVARKKDCIYDDTPKKDQPSPEQLEPQDHLRCEILLTLSYYMPILTKHKILHILDYMGKGRIEEQNTDEVAFLHSVHALLTRSTNYEFSQRHLKRAKDIIGPQLDRILDSYSIAVCCLYIGTYYAFENDHKRTRIYLLLVEDFIDYHSKQKIQDIRLACLQNAFVVIKENLYYQHCDAESMFKLLIEHHYVVTELYARNKDTGFQFPPTFFETFIESCDMEAISLDLKNKNNFRYPMNIERIEKIKNTFHWVYDRMGEHVPYQMSRDRKRLISLVAHAAQFQFYIKINRKDLAKHHAQEITSMIASYNINISFFGNYILPVCEFHLDELEHCINPQQRQEVIQRINDDYIAVKKISATSEVFRSRFETLKMRLENTIWLETNNQNLLINKFSNISQDPVNIDFGSQDEEFFLTREDLSLFLNDYS</sequence>
<reference evidence="2 3" key="1">
    <citation type="submission" date="2024-03" db="EMBL/GenBank/DDBJ databases">
        <title>The Acrasis kona genome and developmental transcriptomes reveal deep origins of eukaryotic multicellular pathways.</title>
        <authorList>
            <person name="Sheikh S."/>
            <person name="Fu C.-J."/>
            <person name="Brown M.W."/>
            <person name="Baldauf S.L."/>
        </authorList>
    </citation>
    <scope>NUCLEOTIDE SEQUENCE [LARGE SCALE GENOMIC DNA]</scope>
    <source>
        <strain evidence="2 3">ATCC MYA-3509</strain>
    </source>
</reference>
<evidence type="ECO:0000313" key="3">
    <source>
        <dbReference type="Proteomes" id="UP001431209"/>
    </source>
</evidence>
<dbReference type="Pfam" id="PF00172">
    <property type="entry name" value="Zn_clus"/>
    <property type="match status" value="1"/>
</dbReference>
<evidence type="ECO:0000313" key="2">
    <source>
        <dbReference type="EMBL" id="KAL0483163.1"/>
    </source>
</evidence>
<organism evidence="2 3">
    <name type="scientific">Acrasis kona</name>
    <dbReference type="NCBI Taxonomy" id="1008807"/>
    <lineage>
        <taxon>Eukaryota</taxon>
        <taxon>Discoba</taxon>
        <taxon>Heterolobosea</taxon>
        <taxon>Tetramitia</taxon>
        <taxon>Eutetramitia</taxon>
        <taxon>Acrasidae</taxon>
        <taxon>Acrasis</taxon>
    </lineage>
</organism>
<evidence type="ECO:0000259" key="1">
    <source>
        <dbReference type="PROSITE" id="PS50048"/>
    </source>
</evidence>
<dbReference type="SMART" id="SM00066">
    <property type="entry name" value="GAL4"/>
    <property type="match status" value="1"/>
</dbReference>
<dbReference type="CDD" id="cd00067">
    <property type="entry name" value="GAL4"/>
    <property type="match status" value="1"/>
</dbReference>
<dbReference type="PROSITE" id="PS50048">
    <property type="entry name" value="ZN2_CY6_FUNGAL_2"/>
    <property type="match status" value="1"/>
</dbReference>